<gene>
    <name evidence="2" type="ORF">V5799_025476</name>
</gene>
<feature type="signal peptide" evidence="1">
    <location>
        <begin position="1"/>
        <end position="16"/>
    </location>
</feature>
<protein>
    <recommendedName>
        <fullName evidence="4">Secreted protein</fullName>
    </recommendedName>
</protein>
<dbReference type="AlphaFoldDB" id="A0AAQ4E942"/>
<comment type="caution">
    <text evidence="2">The sequence shown here is derived from an EMBL/GenBank/DDBJ whole genome shotgun (WGS) entry which is preliminary data.</text>
</comment>
<sequence length="100" mass="11545">MADRAILLVACLNVCSLPMQKDEAAHDMNVIQALILCLTETWRHREDCREIQGYRDICSPERPNNFASGVTIYFKQGFQMTLVQFYEWYDHGEMCAVALP</sequence>
<dbReference type="InterPro" id="IPR036691">
    <property type="entry name" value="Endo/exonu/phosph_ase_sf"/>
</dbReference>
<evidence type="ECO:0008006" key="4">
    <source>
        <dbReference type="Google" id="ProtNLM"/>
    </source>
</evidence>
<proteinExistence type="predicted"/>
<evidence type="ECO:0000313" key="3">
    <source>
        <dbReference type="Proteomes" id="UP001321473"/>
    </source>
</evidence>
<accession>A0AAQ4E942</accession>
<dbReference type="EMBL" id="JARKHS020019946">
    <property type="protein sequence ID" value="KAK8771281.1"/>
    <property type="molecule type" value="Genomic_DNA"/>
</dbReference>
<dbReference type="Proteomes" id="UP001321473">
    <property type="component" value="Unassembled WGS sequence"/>
</dbReference>
<keyword evidence="3" id="KW-1185">Reference proteome</keyword>
<feature type="chain" id="PRO_5042922334" description="Secreted protein" evidence="1">
    <location>
        <begin position="17"/>
        <end position="100"/>
    </location>
</feature>
<reference evidence="2 3" key="1">
    <citation type="journal article" date="2023" name="Arcadia Sci">
        <title>De novo assembly of a long-read Amblyomma americanum tick genome.</title>
        <authorList>
            <person name="Chou S."/>
            <person name="Poskanzer K.E."/>
            <person name="Rollins M."/>
            <person name="Thuy-Boun P.S."/>
        </authorList>
    </citation>
    <scope>NUCLEOTIDE SEQUENCE [LARGE SCALE GENOMIC DNA]</scope>
    <source>
        <strain evidence="2">F_SG_1</strain>
        <tissue evidence="2">Salivary glands</tissue>
    </source>
</reference>
<evidence type="ECO:0000256" key="1">
    <source>
        <dbReference type="SAM" id="SignalP"/>
    </source>
</evidence>
<evidence type="ECO:0000313" key="2">
    <source>
        <dbReference type="EMBL" id="KAK8771281.1"/>
    </source>
</evidence>
<keyword evidence="1" id="KW-0732">Signal</keyword>
<organism evidence="2 3">
    <name type="scientific">Amblyomma americanum</name>
    <name type="common">Lone star tick</name>
    <dbReference type="NCBI Taxonomy" id="6943"/>
    <lineage>
        <taxon>Eukaryota</taxon>
        <taxon>Metazoa</taxon>
        <taxon>Ecdysozoa</taxon>
        <taxon>Arthropoda</taxon>
        <taxon>Chelicerata</taxon>
        <taxon>Arachnida</taxon>
        <taxon>Acari</taxon>
        <taxon>Parasitiformes</taxon>
        <taxon>Ixodida</taxon>
        <taxon>Ixodoidea</taxon>
        <taxon>Ixodidae</taxon>
        <taxon>Amblyomminae</taxon>
        <taxon>Amblyomma</taxon>
    </lineage>
</organism>
<dbReference type="Gene3D" id="3.60.10.10">
    <property type="entry name" value="Endonuclease/exonuclease/phosphatase"/>
    <property type="match status" value="1"/>
</dbReference>
<name>A0AAQ4E942_AMBAM</name>
<dbReference type="SUPFAM" id="SSF56219">
    <property type="entry name" value="DNase I-like"/>
    <property type="match status" value="1"/>
</dbReference>